<keyword evidence="2" id="KW-0812">Transmembrane</keyword>
<name>V2XW01_MONRO</name>
<dbReference type="HOGENOM" id="CLU_041311_0_0_1"/>
<evidence type="ECO:0008006" key="5">
    <source>
        <dbReference type="Google" id="ProtNLM"/>
    </source>
</evidence>
<dbReference type="Gene3D" id="2.60.120.260">
    <property type="entry name" value="Galactose-binding domain-like"/>
    <property type="match status" value="2"/>
</dbReference>
<organism evidence="3 4">
    <name type="scientific">Moniliophthora roreri (strain MCA 2997)</name>
    <name type="common">Cocoa frosty pod rot fungus</name>
    <name type="synonym">Crinipellis roreri</name>
    <dbReference type="NCBI Taxonomy" id="1381753"/>
    <lineage>
        <taxon>Eukaryota</taxon>
        <taxon>Fungi</taxon>
        <taxon>Dikarya</taxon>
        <taxon>Basidiomycota</taxon>
        <taxon>Agaricomycotina</taxon>
        <taxon>Agaricomycetes</taxon>
        <taxon>Agaricomycetidae</taxon>
        <taxon>Agaricales</taxon>
        <taxon>Marasmiineae</taxon>
        <taxon>Marasmiaceae</taxon>
        <taxon>Moniliophthora</taxon>
    </lineage>
</organism>
<feature type="region of interest" description="Disordered" evidence="1">
    <location>
        <begin position="293"/>
        <end position="333"/>
    </location>
</feature>
<feature type="region of interest" description="Disordered" evidence="1">
    <location>
        <begin position="467"/>
        <end position="537"/>
    </location>
</feature>
<evidence type="ECO:0000313" key="3">
    <source>
        <dbReference type="EMBL" id="ESK83564.1"/>
    </source>
</evidence>
<evidence type="ECO:0000256" key="2">
    <source>
        <dbReference type="SAM" id="Phobius"/>
    </source>
</evidence>
<keyword evidence="2" id="KW-0472">Membrane</keyword>
<evidence type="ECO:0000313" key="4">
    <source>
        <dbReference type="Proteomes" id="UP000017559"/>
    </source>
</evidence>
<sequence length="537" mass="56456">MANPYVFSVSDASPLFDYHPSREGEDLGSSWKSFFSASSDSLYDTTHRKDNVGVGQSLHSTTMEGASFDISFTGTSIYISGSGTAGAYTTTLDGGEAVSGNPSGTTLASYNGLEYKEHTLSLKLTQGQQLNVSSALIAAGVGNQGATITEMDILAVSPGANSDHSPPLNSAYFSVNGPGQFSTIHDHERHPRVDTVTAGSTIHFRATNASAIFVYGSVNHDHGKYSVSLSSSGGDSSPPRTFSGLSKWMVYDSIIYWATGLDHTQTYTLSFTNLEQGKYFDISKVHLVDAAGGRSTSTGKNNTDSGSGSYPATQGGRFGDTARMGNTDPSNTSPSRILSTGAIAGIAAGGAVFGVLVLGLLFRCCRRRSKGRPNPSIFDDTEYPAFQDMEELPISSGRIVPFTLSPDHASESDLSPSRSRFNSFSSILSSAYAPGTGSFQSHGYQGQAHAFEAGTLLSSQTLPPAMDSRAHVRSPLGKSAQAAAMSSSPTLPPAAATRTPTVRQETDAGPVPVDRLENQDEILLPPGYNPAWSPASS</sequence>
<keyword evidence="2" id="KW-1133">Transmembrane helix</keyword>
<dbReference type="Proteomes" id="UP000017559">
    <property type="component" value="Unassembled WGS sequence"/>
</dbReference>
<feature type="compositionally biased region" description="Low complexity" evidence="1">
    <location>
        <begin position="482"/>
        <end position="501"/>
    </location>
</feature>
<feature type="compositionally biased region" description="Polar residues" evidence="1">
    <location>
        <begin position="294"/>
        <end position="312"/>
    </location>
</feature>
<dbReference type="OrthoDB" id="2576334at2759"/>
<protein>
    <recommendedName>
        <fullName evidence="5">Transmembrane protein</fullName>
    </recommendedName>
</protein>
<gene>
    <name evidence="3" type="ORF">Moror_12095</name>
</gene>
<feature type="transmembrane region" description="Helical" evidence="2">
    <location>
        <begin position="337"/>
        <end position="362"/>
    </location>
</feature>
<dbReference type="AlphaFoldDB" id="V2XW01"/>
<proteinExistence type="predicted"/>
<dbReference type="KEGG" id="mrr:Moror_12095"/>
<comment type="caution">
    <text evidence="3">The sequence shown here is derived from an EMBL/GenBank/DDBJ whole genome shotgun (WGS) entry which is preliminary data.</text>
</comment>
<keyword evidence="4" id="KW-1185">Reference proteome</keyword>
<evidence type="ECO:0000256" key="1">
    <source>
        <dbReference type="SAM" id="MobiDB-lite"/>
    </source>
</evidence>
<accession>V2XW01</accession>
<reference evidence="3 4" key="1">
    <citation type="journal article" date="2014" name="BMC Genomics">
        <title>Genome and secretome analysis of the hemibiotrophic fungal pathogen, Moniliophthora roreri, which causes frosty pod rot disease of cacao: mechanisms of the biotrophic and necrotrophic phases.</title>
        <authorList>
            <person name="Meinhardt L.W."/>
            <person name="Costa G.G.L."/>
            <person name="Thomazella D.P.T."/>
            <person name="Teixeira P.J.P.L."/>
            <person name="Carazzolle M.F."/>
            <person name="Schuster S.C."/>
            <person name="Carlson J.E."/>
            <person name="Guiltinan M.J."/>
            <person name="Mieczkowski P."/>
            <person name="Farmer A."/>
            <person name="Ramaraj T."/>
            <person name="Crozier J."/>
            <person name="Davis R.E."/>
            <person name="Shao J."/>
            <person name="Melnick R.L."/>
            <person name="Pereira G.A.G."/>
            <person name="Bailey B.A."/>
        </authorList>
    </citation>
    <scope>NUCLEOTIDE SEQUENCE [LARGE SCALE GENOMIC DNA]</scope>
    <source>
        <strain evidence="3 4">MCA 2997</strain>
    </source>
</reference>
<dbReference type="EMBL" id="AWSO01001515">
    <property type="protein sequence ID" value="ESK83564.1"/>
    <property type="molecule type" value="Genomic_DNA"/>
</dbReference>